<keyword evidence="1" id="KW-1133">Transmembrane helix</keyword>
<dbReference type="EMBL" id="OX465080">
    <property type="protein sequence ID" value="CAI9280560.1"/>
    <property type="molecule type" value="Genomic_DNA"/>
</dbReference>
<keyword evidence="1" id="KW-0812">Transmembrane</keyword>
<keyword evidence="3" id="KW-1185">Reference proteome</keyword>
<proteinExistence type="predicted"/>
<accession>A0AA35YUT0</accession>
<reference evidence="2" key="1">
    <citation type="submission" date="2023-04" db="EMBL/GenBank/DDBJ databases">
        <authorList>
            <person name="Vijverberg K."/>
            <person name="Xiong W."/>
            <person name="Schranz E."/>
        </authorList>
    </citation>
    <scope>NUCLEOTIDE SEQUENCE</scope>
</reference>
<dbReference type="AlphaFoldDB" id="A0AA35YUT0"/>
<evidence type="ECO:0000313" key="2">
    <source>
        <dbReference type="EMBL" id="CAI9280560.1"/>
    </source>
</evidence>
<keyword evidence="1" id="KW-0472">Membrane</keyword>
<evidence type="ECO:0000256" key="1">
    <source>
        <dbReference type="SAM" id="Phobius"/>
    </source>
</evidence>
<gene>
    <name evidence="2" type="ORF">LSALG_LOCUS20300</name>
</gene>
<protein>
    <submittedName>
        <fullName evidence="2">Uncharacterized protein</fullName>
    </submittedName>
</protein>
<feature type="transmembrane region" description="Helical" evidence="1">
    <location>
        <begin position="153"/>
        <end position="173"/>
    </location>
</feature>
<name>A0AA35YUT0_LACSI</name>
<evidence type="ECO:0000313" key="3">
    <source>
        <dbReference type="Proteomes" id="UP001177003"/>
    </source>
</evidence>
<sequence length="178" mass="20871">MTGLVNFVSHSWCRILGFRENIFRELAIEFLSNVQINWETNSWSDDLTFAFRLGGVARCCSFIGLGQRLEIYPARDADHPFLEAYLDSCILSKPREYNHLSIWALVVKNYFSRSAKDESFRSPLHQSMHCLIASTIHHRKWHDKVPSSNLFPMWYLLHTYVHLYIPYIIAYFFSSSLA</sequence>
<dbReference type="Proteomes" id="UP001177003">
    <property type="component" value="Chromosome 4"/>
</dbReference>
<organism evidence="2 3">
    <name type="scientific">Lactuca saligna</name>
    <name type="common">Willowleaf lettuce</name>
    <dbReference type="NCBI Taxonomy" id="75948"/>
    <lineage>
        <taxon>Eukaryota</taxon>
        <taxon>Viridiplantae</taxon>
        <taxon>Streptophyta</taxon>
        <taxon>Embryophyta</taxon>
        <taxon>Tracheophyta</taxon>
        <taxon>Spermatophyta</taxon>
        <taxon>Magnoliopsida</taxon>
        <taxon>eudicotyledons</taxon>
        <taxon>Gunneridae</taxon>
        <taxon>Pentapetalae</taxon>
        <taxon>asterids</taxon>
        <taxon>campanulids</taxon>
        <taxon>Asterales</taxon>
        <taxon>Asteraceae</taxon>
        <taxon>Cichorioideae</taxon>
        <taxon>Cichorieae</taxon>
        <taxon>Lactucinae</taxon>
        <taxon>Lactuca</taxon>
    </lineage>
</organism>